<comment type="similarity">
    <text evidence="1 3">Belongs to the type-B carboxylesterase/lipase family.</text>
</comment>
<feature type="chain" id="PRO_5035490386" description="Carboxylic ester hydrolase" evidence="3">
    <location>
        <begin position="24"/>
        <end position="572"/>
    </location>
</feature>
<dbReference type="GO" id="GO:0016787">
    <property type="term" value="F:hydrolase activity"/>
    <property type="evidence" value="ECO:0007669"/>
    <property type="project" value="UniProtKB-KW"/>
</dbReference>
<proteinExistence type="inferred from homology"/>
<dbReference type="InterPro" id="IPR002018">
    <property type="entry name" value="CarbesteraseB"/>
</dbReference>
<accession>A0A8K0VR75</accession>
<dbReference type="AlphaFoldDB" id="A0A8K0VR75"/>
<dbReference type="SUPFAM" id="SSF53474">
    <property type="entry name" value="alpha/beta-Hydrolases"/>
    <property type="match status" value="1"/>
</dbReference>
<evidence type="ECO:0000313" key="5">
    <source>
        <dbReference type="EMBL" id="KAH7067049.1"/>
    </source>
</evidence>
<organism evidence="5 6">
    <name type="scientific">Paraphoma chrysanthemicola</name>
    <dbReference type="NCBI Taxonomy" id="798071"/>
    <lineage>
        <taxon>Eukaryota</taxon>
        <taxon>Fungi</taxon>
        <taxon>Dikarya</taxon>
        <taxon>Ascomycota</taxon>
        <taxon>Pezizomycotina</taxon>
        <taxon>Dothideomycetes</taxon>
        <taxon>Pleosporomycetidae</taxon>
        <taxon>Pleosporales</taxon>
        <taxon>Pleosporineae</taxon>
        <taxon>Phaeosphaeriaceae</taxon>
        <taxon>Paraphoma</taxon>
    </lineage>
</organism>
<protein>
    <recommendedName>
        <fullName evidence="3">Carboxylic ester hydrolase</fullName>
        <ecNumber evidence="3">3.1.1.-</ecNumber>
    </recommendedName>
</protein>
<dbReference type="Pfam" id="PF00135">
    <property type="entry name" value="COesterase"/>
    <property type="match status" value="1"/>
</dbReference>
<dbReference type="InterPro" id="IPR029058">
    <property type="entry name" value="AB_hydrolase_fold"/>
</dbReference>
<gene>
    <name evidence="5" type="ORF">FB567DRAFT_634872</name>
</gene>
<dbReference type="Gene3D" id="3.40.50.1820">
    <property type="entry name" value="alpha/beta hydrolase"/>
    <property type="match status" value="1"/>
</dbReference>
<feature type="domain" description="Carboxylesterase type B" evidence="4">
    <location>
        <begin position="33"/>
        <end position="517"/>
    </location>
</feature>
<comment type="caution">
    <text evidence="5">The sequence shown here is derived from an EMBL/GenBank/DDBJ whole genome shotgun (WGS) entry which is preliminary data.</text>
</comment>
<dbReference type="EC" id="3.1.1.-" evidence="3"/>
<evidence type="ECO:0000256" key="1">
    <source>
        <dbReference type="ARBA" id="ARBA00005964"/>
    </source>
</evidence>
<dbReference type="InterPro" id="IPR050309">
    <property type="entry name" value="Type-B_Carboxylest/Lipase"/>
</dbReference>
<dbReference type="InterPro" id="IPR019826">
    <property type="entry name" value="Carboxylesterase_B_AS"/>
</dbReference>
<dbReference type="OrthoDB" id="408631at2759"/>
<evidence type="ECO:0000256" key="2">
    <source>
        <dbReference type="ARBA" id="ARBA00022801"/>
    </source>
</evidence>
<keyword evidence="3" id="KW-0732">Signal</keyword>
<dbReference type="PANTHER" id="PTHR11559">
    <property type="entry name" value="CARBOXYLESTERASE"/>
    <property type="match status" value="1"/>
</dbReference>
<dbReference type="PROSITE" id="PS00122">
    <property type="entry name" value="CARBOXYLESTERASE_B_1"/>
    <property type="match status" value="1"/>
</dbReference>
<dbReference type="InterPro" id="IPR019819">
    <property type="entry name" value="Carboxylesterase_B_CS"/>
</dbReference>
<dbReference type="EMBL" id="JAGMVJ010000037">
    <property type="protein sequence ID" value="KAH7067049.1"/>
    <property type="molecule type" value="Genomic_DNA"/>
</dbReference>
<name>A0A8K0VR75_9PLEO</name>
<evidence type="ECO:0000256" key="3">
    <source>
        <dbReference type="RuleBase" id="RU361235"/>
    </source>
</evidence>
<keyword evidence="2 3" id="KW-0378">Hydrolase</keyword>
<dbReference type="Proteomes" id="UP000813461">
    <property type="component" value="Unassembled WGS sequence"/>
</dbReference>
<feature type="signal peptide" evidence="3">
    <location>
        <begin position="1"/>
        <end position="23"/>
    </location>
</feature>
<dbReference type="PROSITE" id="PS00941">
    <property type="entry name" value="CARBOXYLESTERASE_B_2"/>
    <property type="match status" value="1"/>
</dbReference>
<sequence>MNAIRSLVTIVAFSIAGIQGGEALSLPSAATSSPTIHLGYASYRGVYNATTGLNVWKGIRYAHPPTGPHRWRAPSPPALSWAGILDANSPGSACPQAVPRPFSGAAPGNEDCLFLNVFAPKEAGKEGLPVLVYIHGGGYASGDASQDMSEILKANDNGFIAVVIQYRLGAFGFLSSEDVKADGVANAGILDMAFALKWVQAHIGKFGGDPKRVTISGESAGAGGVMLLGIAKGGSLGTSLFRNSITASPYLSPQYDYNASVPTQRYVAFASEAGCGESTNILACLRGKDSATLQAANTAVNAAAFYGGLAFLPVTDYDFIASRPSKALADKRVNGQNILVGNNANEGTIFVPPTISTADDVESWVRSTFPELDNALVRQILDAYPSNNVSNVKFATSGLGSVTALDVSEFAIGQQQRANNIYAEATFICPSYWLNDAYTTSGRRSYHYQYSVTGGLHTDDIPGYFGPALPNQSPAFTTVFRRIWGKFIDSAAPESAVGTWPAWTEGGSSQLLNLNTTGGTPYSRTIINGQSITEFQEPGIVNNFSIANAKTWEGNRGERCDFWKKIAEEVSM</sequence>
<keyword evidence="6" id="KW-1185">Reference proteome</keyword>
<evidence type="ECO:0000313" key="6">
    <source>
        <dbReference type="Proteomes" id="UP000813461"/>
    </source>
</evidence>
<reference evidence="5" key="1">
    <citation type="journal article" date="2021" name="Nat. Commun.">
        <title>Genetic determinants of endophytism in the Arabidopsis root mycobiome.</title>
        <authorList>
            <person name="Mesny F."/>
            <person name="Miyauchi S."/>
            <person name="Thiergart T."/>
            <person name="Pickel B."/>
            <person name="Atanasova L."/>
            <person name="Karlsson M."/>
            <person name="Huettel B."/>
            <person name="Barry K.W."/>
            <person name="Haridas S."/>
            <person name="Chen C."/>
            <person name="Bauer D."/>
            <person name="Andreopoulos W."/>
            <person name="Pangilinan J."/>
            <person name="LaButti K."/>
            <person name="Riley R."/>
            <person name="Lipzen A."/>
            <person name="Clum A."/>
            <person name="Drula E."/>
            <person name="Henrissat B."/>
            <person name="Kohler A."/>
            <person name="Grigoriev I.V."/>
            <person name="Martin F.M."/>
            <person name="Hacquard S."/>
        </authorList>
    </citation>
    <scope>NUCLEOTIDE SEQUENCE</scope>
    <source>
        <strain evidence="5">MPI-SDFR-AT-0120</strain>
    </source>
</reference>
<evidence type="ECO:0000259" key="4">
    <source>
        <dbReference type="Pfam" id="PF00135"/>
    </source>
</evidence>